<dbReference type="PATRIC" id="fig|1398.26.peg.1042"/>
<comment type="caution">
    <text evidence="1">The sequence shown here is derived from an EMBL/GenBank/DDBJ whole genome shotgun (WGS) entry which is preliminary data.</text>
</comment>
<dbReference type="Proteomes" id="UP000075288">
    <property type="component" value="Unassembled WGS sequence"/>
</dbReference>
<evidence type="ECO:0008006" key="3">
    <source>
        <dbReference type="Google" id="ProtNLM"/>
    </source>
</evidence>
<dbReference type="EMBL" id="LQYG01000015">
    <property type="protein sequence ID" value="KYC65532.1"/>
    <property type="molecule type" value="Genomic_DNA"/>
</dbReference>
<dbReference type="SUPFAM" id="SSF49764">
    <property type="entry name" value="HSP20-like chaperones"/>
    <property type="match status" value="1"/>
</dbReference>
<gene>
    <name evidence="1" type="ORF">B4098_3320</name>
</gene>
<proteinExistence type="predicted"/>
<evidence type="ECO:0000313" key="1">
    <source>
        <dbReference type="EMBL" id="KYC65532.1"/>
    </source>
</evidence>
<name>A0A150K7L6_HEYCO</name>
<accession>A0A150K7L6</accession>
<dbReference type="InterPro" id="IPR008978">
    <property type="entry name" value="HSP20-like_chaperone"/>
</dbReference>
<reference evidence="1 2" key="1">
    <citation type="submission" date="2016-01" db="EMBL/GenBank/DDBJ databases">
        <title>Genome Sequences of Twelve Sporeforming Bacillus Species Isolated from Foods.</title>
        <authorList>
            <person name="Berendsen E.M."/>
            <person name="Wells-Bennik M.H."/>
            <person name="Krawcyk A.O."/>
            <person name="De Jong A."/>
            <person name="Holsappel S."/>
            <person name="Eijlander R.T."/>
            <person name="Kuipers O.P."/>
        </authorList>
    </citation>
    <scope>NUCLEOTIDE SEQUENCE [LARGE SCALE GENOMIC DNA]</scope>
    <source>
        <strain evidence="1 2">B4098</strain>
    </source>
</reference>
<evidence type="ECO:0000313" key="2">
    <source>
        <dbReference type="Proteomes" id="UP000075288"/>
    </source>
</evidence>
<organism evidence="1 2">
    <name type="scientific">Heyndrickxia coagulans</name>
    <name type="common">Weizmannia coagulans</name>
    <dbReference type="NCBI Taxonomy" id="1398"/>
    <lineage>
        <taxon>Bacteria</taxon>
        <taxon>Bacillati</taxon>
        <taxon>Bacillota</taxon>
        <taxon>Bacilli</taxon>
        <taxon>Bacillales</taxon>
        <taxon>Bacillaceae</taxon>
        <taxon>Heyndrickxia</taxon>
    </lineage>
</organism>
<dbReference type="CDD" id="cd00298">
    <property type="entry name" value="ACD_sHsps_p23-like"/>
    <property type="match status" value="1"/>
</dbReference>
<protein>
    <recommendedName>
        <fullName evidence="3">Small heat shock protein</fullName>
    </recommendedName>
</protein>
<dbReference type="Gene3D" id="2.60.40.790">
    <property type="match status" value="1"/>
</dbReference>
<sequence length="183" mass="21065">MIHSVFSRKVLLHLPHPIVQNRIFYDIPVAERSRKMFPWKTFPFTEEIFKMMNMPFPPVQEHINQALSQWDEWGNAFKKGDGNGPAASSPDAGAPSIEVFETLDFIFIRVPVQEESMLTGLKIFHTSLQVMLKSFPKPDAEQVIRLPSPVRRKGTTAKYRDGILEIRLLKKSEHEMTEVGIDF</sequence>
<dbReference type="AlphaFoldDB" id="A0A150K7L6"/>